<sequence length="51" mass="5691">MDGDASGYREGTLQRIEEGFLPPDELNLLPPDPDKTETIKKEPSTENTETD</sequence>
<dbReference type="STRING" id="1445510.YC6258_02210"/>
<proteinExistence type="predicted"/>
<evidence type="ECO:0000313" key="3">
    <source>
        <dbReference type="Proteomes" id="UP000032266"/>
    </source>
</evidence>
<feature type="region of interest" description="Disordered" evidence="1">
    <location>
        <begin position="1"/>
        <end position="51"/>
    </location>
</feature>
<dbReference type="EMBL" id="CP007142">
    <property type="protein sequence ID" value="AJQ94248.1"/>
    <property type="molecule type" value="Genomic_DNA"/>
</dbReference>
<evidence type="ECO:0000256" key="1">
    <source>
        <dbReference type="SAM" id="MobiDB-lite"/>
    </source>
</evidence>
<dbReference type="HOGENOM" id="CLU_203846_0_0_6"/>
<keyword evidence="3" id="KW-1185">Reference proteome</keyword>
<name>A0A0C5VLQ9_9GAMM</name>
<reference evidence="2 3" key="1">
    <citation type="submission" date="2014-01" db="EMBL/GenBank/DDBJ databases">
        <title>Full genme sequencing of cellulolytic bacterium Gynuella sunshinyii YC6258T gen. nov., sp. nov.</title>
        <authorList>
            <person name="Khan H."/>
            <person name="Chung E.J."/>
            <person name="Chung Y.R."/>
        </authorList>
    </citation>
    <scope>NUCLEOTIDE SEQUENCE [LARGE SCALE GENOMIC DNA]</scope>
    <source>
        <strain evidence="2 3">YC6258</strain>
    </source>
</reference>
<feature type="compositionally biased region" description="Basic and acidic residues" evidence="1">
    <location>
        <begin position="32"/>
        <end position="44"/>
    </location>
</feature>
<dbReference type="Proteomes" id="UP000032266">
    <property type="component" value="Chromosome"/>
</dbReference>
<dbReference type="AlphaFoldDB" id="A0A0C5VLQ9"/>
<dbReference type="KEGG" id="gsn:YC6258_02210"/>
<organism evidence="2 3">
    <name type="scientific">Gynuella sunshinyii YC6258</name>
    <dbReference type="NCBI Taxonomy" id="1445510"/>
    <lineage>
        <taxon>Bacteria</taxon>
        <taxon>Pseudomonadati</taxon>
        <taxon>Pseudomonadota</taxon>
        <taxon>Gammaproteobacteria</taxon>
        <taxon>Oceanospirillales</taxon>
        <taxon>Saccharospirillaceae</taxon>
        <taxon>Gynuella</taxon>
    </lineage>
</organism>
<evidence type="ECO:0000313" key="2">
    <source>
        <dbReference type="EMBL" id="AJQ94248.1"/>
    </source>
</evidence>
<accession>A0A0C5VLQ9</accession>
<protein>
    <submittedName>
        <fullName evidence="2">Uncharacterized protein</fullName>
    </submittedName>
</protein>
<gene>
    <name evidence="2" type="ORF">YC6258_02210</name>
</gene>